<protein>
    <submittedName>
        <fullName evidence="7">Uncharacterized protein</fullName>
    </submittedName>
</protein>
<dbReference type="Pfam" id="PF23241">
    <property type="entry name" value="HAT_PRP39_C"/>
    <property type="match status" value="2"/>
</dbReference>
<feature type="region of interest" description="Disordered" evidence="6">
    <location>
        <begin position="274"/>
        <end position="312"/>
    </location>
</feature>
<keyword evidence="3" id="KW-0677">Repeat</keyword>
<gene>
    <name evidence="7" type="ORF">P4O66_020440</name>
</gene>
<evidence type="ECO:0000313" key="8">
    <source>
        <dbReference type="Proteomes" id="UP001239994"/>
    </source>
</evidence>
<dbReference type="InterPro" id="IPR003107">
    <property type="entry name" value="HAT"/>
</dbReference>
<evidence type="ECO:0000256" key="6">
    <source>
        <dbReference type="SAM" id="MobiDB-lite"/>
    </source>
</evidence>
<dbReference type="EMBL" id="JAROKS010000004">
    <property type="protein sequence ID" value="KAK1804426.1"/>
    <property type="molecule type" value="Genomic_DNA"/>
</dbReference>
<feature type="region of interest" description="Disordered" evidence="6">
    <location>
        <begin position="634"/>
        <end position="673"/>
    </location>
</feature>
<keyword evidence="4" id="KW-0508">mRNA splicing</keyword>
<evidence type="ECO:0000256" key="2">
    <source>
        <dbReference type="ARBA" id="ARBA00022664"/>
    </source>
</evidence>
<reference evidence="7" key="1">
    <citation type="submission" date="2023-03" db="EMBL/GenBank/DDBJ databases">
        <title>Electrophorus voltai genome.</title>
        <authorList>
            <person name="Bian C."/>
        </authorList>
    </citation>
    <scope>NUCLEOTIDE SEQUENCE</scope>
    <source>
        <strain evidence="7">CB-2022</strain>
        <tissue evidence="7">Muscle</tissue>
    </source>
</reference>
<feature type="region of interest" description="Disordered" evidence="6">
    <location>
        <begin position="1"/>
        <end position="76"/>
    </location>
</feature>
<dbReference type="Proteomes" id="UP001239994">
    <property type="component" value="Unassembled WGS sequence"/>
</dbReference>
<dbReference type="FunFam" id="1.25.40.10:FF:000091">
    <property type="entry name" value="Pre-mRNA-processing factor 39"/>
    <property type="match status" value="1"/>
</dbReference>
<dbReference type="GO" id="GO:0000395">
    <property type="term" value="P:mRNA 5'-splice site recognition"/>
    <property type="evidence" value="ECO:0007669"/>
    <property type="project" value="TreeGrafter"/>
</dbReference>
<dbReference type="GO" id="GO:0005685">
    <property type="term" value="C:U1 snRNP"/>
    <property type="evidence" value="ECO:0007669"/>
    <property type="project" value="TreeGrafter"/>
</dbReference>
<comment type="subcellular location">
    <subcellularLocation>
        <location evidence="1">Nucleus</location>
    </subcellularLocation>
</comment>
<dbReference type="AlphaFoldDB" id="A0AAD8ZSJ2"/>
<evidence type="ECO:0000256" key="4">
    <source>
        <dbReference type="ARBA" id="ARBA00023187"/>
    </source>
</evidence>
<accession>A0AAD8ZSJ2</accession>
<name>A0AAD8ZSJ2_9TELE</name>
<feature type="compositionally biased region" description="Basic and acidic residues" evidence="6">
    <location>
        <begin position="294"/>
        <end position="312"/>
    </location>
</feature>
<keyword evidence="5" id="KW-0539">Nucleus</keyword>
<sequence length="811" mass="91668">MAAEGIEEFSDHGDRPHITGFEAPEATDLAETNLGDSEDRPGAGAGAGAGAGTDMAEPPATYSVPPPEGEDEEDDGELPADFERLWKMVTDNPQDFNCWTDLLQYCEQESHMTASRRALNAFLARYPLCYGYWKKFADLERRAGHNKKAEEVCVQGLKAIPLSVDLWIHYINLLLGTLNMNLPESIQRIRSTFEDAVEAAGWDWHSDRLWDLYAEWEKEQGDLRAMTAVYDRVMSVPTQLYSTHYEKLKTHLTTHALQDVLSPEEYSKLRAEYRQSQIQAKKEGSDPTADEGEERPPGEEDPADSGKDSDEAVQKMQELLLASREEAYLQNEGEVRKRWNFEDAIKRPYFHVKPLDRAQLKAWQSYLDWETTEAEPEQEAMEGTSMEGQEGSQARKSIAGHKRVLILYERCLIACALYEEFWDKYVHYLEPRSLEETRSVYRRACEIHLPYKHSFHLQWTTFEERHGNISEAQHILESLEKAMPGLAMVRLRRAGLERRVGRLDMAESLLRDAVEQNKDKPHLHAFFSIKLARFLHKLGKNPSRARAVLQEAIELSPDNSKLYLNLLELEVSGDLRVNGGGVQHCVNKALAAPLSPKTKILFSQRGLQFVEDFGTSVQSVLSIYEEHQKLLNELGGKKRGAENGDDDPEKMSKMDDGSAMTAPAQGVPPSMPPVPMTTPPPPMMGGDMSGAHGYGGYSNWYQQLNALFHSDLDSNSSMVDMVATTIHGTNIISITLPARPEDPRPVDSTVDHFCFSNNVQPLVPMHTSSDCSRLTRYSMVRSRCIVKCFTLHILSWEMVSRVQFTAYTSLY</sequence>
<evidence type="ECO:0000313" key="7">
    <source>
        <dbReference type="EMBL" id="KAK1804426.1"/>
    </source>
</evidence>
<dbReference type="InterPro" id="IPR011990">
    <property type="entry name" value="TPR-like_helical_dom_sf"/>
</dbReference>
<dbReference type="SMART" id="SM00386">
    <property type="entry name" value="HAT"/>
    <property type="match status" value="6"/>
</dbReference>
<dbReference type="GO" id="GO:0071004">
    <property type="term" value="C:U2-type prespliceosome"/>
    <property type="evidence" value="ECO:0007669"/>
    <property type="project" value="TreeGrafter"/>
</dbReference>
<comment type="caution">
    <text evidence="7">The sequence shown here is derived from an EMBL/GenBank/DDBJ whole genome shotgun (WGS) entry which is preliminary data.</text>
</comment>
<dbReference type="Pfam" id="PF23240">
    <property type="entry name" value="HAT_PRP39_N"/>
    <property type="match status" value="1"/>
</dbReference>
<dbReference type="PANTHER" id="PTHR17204">
    <property type="entry name" value="PRE-MRNA PROCESSING PROTEIN PRP39-RELATED"/>
    <property type="match status" value="1"/>
</dbReference>
<dbReference type="GO" id="GO:0030627">
    <property type="term" value="F:pre-mRNA 5'-splice site binding"/>
    <property type="evidence" value="ECO:0007669"/>
    <property type="project" value="TreeGrafter"/>
</dbReference>
<evidence type="ECO:0000256" key="1">
    <source>
        <dbReference type="ARBA" id="ARBA00004123"/>
    </source>
</evidence>
<evidence type="ECO:0000256" key="5">
    <source>
        <dbReference type="ARBA" id="ARBA00023242"/>
    </source>
</evidence>
<dbReference type="FunFam" id="1.25.40.10:FF:000899">
    <property type="entry name" value="Si:ch211-114c17.1"/>
    <property type="match status" value="1"/>
</dbReference>
<organism evidence="7 8">
    <name type="scientific">Electrophorus voltai</name>
    <dbReference type="NCBI Taxonomy" id="2609070"/>
    <lineage>
        <taxon>Eukaryota</taxon>
        <taxon>Metazoa</taxon>
        <taxon>Chordata</taxon>
        <taxon>Craniata</taxon>
        <taxon>Vertebrata</taxon>
        <taxon>Euteleostomi</taxon>
        <taxon>Actinopterygii</taxon>
        <taxon>Neopterygii</taxon>
        <taxon>Teleostei</taxon>
        <taxon>Ostariophysi</taxon>
        <taxon>Gymnotiformes</taxon>
        <taxon>Gymnotoidei</taxon>
        <taxon>Gymnotidae</taxon>
        <taxon>Electrophorus</taxon>
    </lineage>
</organism>
<feature type="region of interest" description="Disordered" evidence="6">
    <location>
        <begin position="373"/>
        <end position="394"/>
    </location>
</feature>
<evidence type="ECO:0000256" key="3">
    <source>
        <dbReference type="ARBA" id="ARBA00022737"/>
    </source>
</evidence>
<dbReference type="PANTHER" id="PTHR17204:SF24">
    <property type="entry name" value="PRE-MRNA-PROCESSING FACTOR 39-LIKE ISOFORM X1"/>
    <property type="match status" value="1"/>
</dbReference>
<dbReference type="GO" id="GO:0000243">
    <property type="term" value="C:commitment complex"/>
    <property type="evidence" value="ECO:0007669"/>
    <property type="project" value="TreeGrafter"/>
</dbReference>
<dbReference type="SUPFAM" id="SSF48452">
    <property type="entry name" value="TPR-like"/>
    <property type="match status" value="2"/>
</dbReference>
<proteinExistence type="predicted"/>
<keyword evidence="8" id="KW-1185">Reference proteome</keyword>
<keyword evidence="2" id="KW-0507">mRNA processing</keyword>
<dbReference type="Gene3D" id="1.25.40.10">
    <property type="entry name" value="Tetratricopeptide repeat domain"/>
    <property type="match status" value="2"/>
</dbReference>
<dbReference type="InterPro" id="IPR059164">
    <property type="entry name" value="HAT_PRP39_C"/>
</dbReference>